<dbReference type="EMBL" id="JROU02001032">
    <property type="protein sequence ID" value="OEH77624.1"/>
    <property type="molecule type" value="Genomic_DNA"/>
</dbReference>
<keyword evidence="1" id="KW-0863">Zinc-finger</keyword>
<protein>
    <submittedName>
        <fullName evidence="4">Zinc finger (C2h2 type) domain-containing protein</fullName>
    </submittedName>
</protein>
<proteinExistence type="predicted"/>
<keyword evidence="1" id="KW-0479">Metal-binding</keyword>
<feature type="compositionally biased region" description="Basic residues" evidence="2">
    <location>
        <begin position="131"/>
        <end position="142"/>
    </location>
</feature>
<gene>
    <name evidence="4" type="ORF">cyc_06880</name>
</gene>
<keyword evidence="1" id="KW-0862">Zinc</keyword>
<dbReference type="PROSITE" id="PS50157">
    <property type="entry name" value="ZINC_FINGER_C2H2_2"/>
    <property type="match status" value="1"/>
</dbReference>
<dbReference type="GO" id="GO:0008270">
    <property type="term" value="F:zinc ion binding"/>
    <property type="evidence" value="ECO:0007669"/>
    <property type="project" value="UniProtKB-KW"/>
</dbReference>
<name>A0A1D3D2F0_9EIME</name>
<keyword evidence="5" id="KW-1185">Reference proteome</keyword>
<feature type="compositionally biased region" description="Low complexity" evidence="2">
    <location>
        <begin position="63"/>
        <end position="77"/>
    </location>
</feature>
<evidence type="ECO:0000256" key="2">
    <source>
        <dbReference type="SAM" id="MobiDB-lite"/>
    </source>
</evidence>
<evidence type="ECO:0000256" key="1">
    <source>
        <dbReference type="PROSITE-ProRule" id="PRU00042"/>
    </source>
</evidence>
<evidence type="ECO:0000313" key="4">
    <source>
        <dbReference type="EMBL" id="OEH77624.1"/>
    </source>
</evidence>
<accession>A0A1D3D2F0</accession>
<reference evidence="4 5" key="1">
    <citation type="journal article" date="2016" name="BMC Genomics">
        <title>Comparative genomics reveals Cyclospora cayetanensis possesses coccidia-like metabolism and invasion components but unique surface antigens.</title>
        <authorList>
            <person name="Liu S."/>
            <person name="Wang L."/>
            <person name="Zheng H."/>
            <person name="Xu Z."/>
            <person name="Roellig D.M."/>
            <person name="Li N."/>
            <person name="Frace M.A."/>
            <person name="Tang K."/>
            <person name="Arrowood M.J."/>
            <person name="Moss D.M."/>
            <person name="Zhang L."/>
            <person name="Feng Y."/>
            <person name="Xiao L."/>
        </authorList>
    </citation>
    <scope>NUCLEOTIDE SEQUENCE [LARGE SCALE GENOMIC DNA]</scope>
    <source>
        <strain evidence="4 5">CHN_HEN01</strain>
    </source>
</reference>
<feature type="compositionally biased region" description="Low complexity" evidence="2">
    <location>
        <begin position="105"/>
        <end position="130"/>
    </location>
</feature>
<feature type="region of interest" description="Disordered" evidence="2">
    <location>
        <begin position="105"/>
        <end position="173"/>
    </location>
</feature>
<dbReference type="InterPro" id="IPR013087">
    <property type="entry name" value="Znf_C2H2_type"/>
</dbReference>
<dbReference type="VEuPathDB" id="ToxoDB:cyc_06880"/>
<dbReference type="Proteomes" id="UP000095192">
    <property type="component" value="Unassembled WGS sequence"/>
</dbReference>
<sequence>MHVQPSNEVKRISIRCCYPPPPPVASFAKASYSSFKQHQHLQLSHQTMQQQQQQIQQQQQQTQQQQQIQQQHMQQQFTPPPPPPPLQLGVQQQLQVSLQQTWQEQQQQIQHHHQQLTQQHPLLQKQPQQRHAGRLIHPRRQQRTATQQQQVQQQLHVSPPPPQQQEQLQQPLRDQRQNWIKTENSAAATQLRDRRNKRSSEGFVCGPCERSFSSLARLERHEKEEHITESIIESSAELALWLSARKAAFPRQRKHSDGAVQKTRAAEQPKSVLEKILRNSLANNTSDYLSRLPQLGFSPYGTRAKKMGEKADFCPALLSAEQLLFAAGATVMNKLRIGAAPVGDALAAAAFTAHLEKPVQQKLVVTTLDIPAGVAAAPFR</sequence>
<feature type="domain" description="C2H2-type" evidence="3">
    <location>
        <begin position="203"/>
        <end position="231"/>
    </location>
</feature>
<feature type="compositionally biased region" description="Low complexity" evidence="2">
    <location>
        <begin position="143"/>
        <end position="157"/>
    </location>
</feature>
<dbReference type="InParanoid" id="A0A1D3D2F0"/>
<evidence type="ECO:0000313" key="5">
    <source>
        <dbReference type="Proteomes" id="UP000095192"/>
    </source>
</evidence>
<organism evidence="4 5">
    <name type="scientific">Cyclospora cayetanensis</name>
    <dbReference type="NCBI Taxonomy" id="88456"/>
    <lineage>
        <taxon>Eukaryota</taxon>
        <taxon>Sar</taxon>
        <taxon>Alveolata</taxon>
        <taxon>Apicomplexa</taxon>
        <taxon>Conoidasida</taxon>
        <taxon>Coccidia</taxon>
        <taxon>Eucoccidiorida</taxon>
        <taxon>Eimeriorina</taxon>
        <taxon>Eimeriidae</taxon>
        <taxon>Cyclospora</taxon>
    </lineage>
</organism>
<comment type="caution">
    <text evidence="4">The sequence shown here is derived from an EMBL/GenBank/DDBJ whole genome shotgun (WGS) entry which is preliminary data.</text>
</comment>
<feature type="region of interest" description="Disordered" evidence="2">
    <location>
        <begin position="63"/>
        <end position="92"/>
    </location>
</feature>
<evidence type="ECO:0000259" key="3">
    <source>
        <dbReference type="PROSITE" id="PS50157"/>
    </source>
</evidence>
<dbReference type="AlphaFoldDB" id="A0A1D3D2F0"/>
<dbReference type="PROSITE" id="PS00028">
    <property type="entry name" value="ZINC_FINGER_C2H2_1"/>
    <property type="match status" value="1"/>
</dbReference>